<name>A0A0C3L0X4_9AGAM</name>
<proteinExistence type="predicted"/>
<sequence>MLLVSLCYHYQLPNIDVETGESDSSVPSQILNKDRRSQLENPSASCFGINTCPLDFGTIRVGDAVKVVRWVNGGGVLPIPPANSG</sequence>
<dbReference type="AlphaFoldDB" id="A0A0C3L0X4"/>
<dbReference type="EMBL" id="KN823011">
    <property type="protein sequence ID" value="KIO27323.1"/>
    <property type="molecule type" value="Genomic_DNA"/>
</dbReference>
<keyword evidence="2" id="KW-1185">Reference proteome</keyword>
<dbReference type="HOGENOM" id="CLU_2514308_0_0_1"/>
<dbReference type="OrthoDB" id="17255at2759"/>
<gene>
    <name evidence="1" type="ORF">M407DRAFT_193151</name>
</gene>
<protein>
    <submittedName>
        <fullName evidence="1">Uncharacterized protein</fullName>
    </submittedName>
</protein>
<reference evidence="2" key="2">
    <citation type="submission" date="2015-01" db="EMBL/GenBank/DDBJ databases">
        <title>Evolutionary Origins and Diversification of the Mycorrhizal Mutualists.</title>
        <authorList>
            <consortium name="DOE Joint Genome Institute"/>
            <consortium name="Mycorrhizal Genomics Consortium"/>
            <person name="Kohler A."/>
            <person name="Kuo A."/>
            <person name="Nagy L.G."/>
            <person name="Floudas D."/>
            <person name="Copeland A."/>
            <person name="Barry K.W."/>
            <person name="Cichocki N."/>
            <person name="Veneault-Fourrey C."/>
            <person name="LaButti K."/>
            <person name="Lindquist E.A."/>
            <person name="Lipzen A."/>
            <person name="Lundell T."/>
            <person name="Morin E."/>
            <person name="Murat C."/>
            <person name="Riley R."/>
            <person name="Ohm R."/>
            <person name="Sun H."/>
            <person name="Tunlid A."/>
            <person name="Henrissat B."/>
            <person name="Grigoriev I.V."/>
            <person name="Hibbett D.S."/>
            <person name="Martin F."/>
        </authorList>
    </citation>
    <scope>NUCLEOTIDE SEQUENCE [LARGE SCALE GENOMIC DNA]</scope>
    <source>
        <strain evidence="2">MUT 4182</strain>
    </source>
</reference>
<dbReference type="Proteomes" id="UP000054248">
    <property type="component" value="Unassembled WGS sequence"/>
</dbReference>
<organism evidence="1 2">
    <name type="scientific">Tulasnella calospora MUT 4182</name>
    <dbReference type="NCBI Taxonomy" id="1051891"/>
    <lineage>
        <taxon>Eukaryota</taxon>
        <taxon>Fungi</taxon>
        <taxon>Dikarya</taxon>
        <taxon>Basidiomycota</taxon>
        <taxon>Agaricomycotina</taxon>
        <taxon>Agaricomycetes</taxon>
        <taxon>Cantharellales</taxon>
        <taxon>Tulasnellaceae</taxon>
        <taxon>Tulasnella</taxon>
    </lineage>
</organism>
<reference evidence="1 2" key="1">
    <citation type="submission" date="2014-04" db="EMBL/GenBank/DDBJ databases">
        <authorList>
            <consortium name="DOE Joint Genome Institute"/>
            <person name="Kuo A."/>
            <person name="Girlanda M."/>
            <person name="Perotto S."/>
            <person name="Kohler A."/>
            <person name="Nagy L.G."/>
            <person name="Floudas D."/>
            <person name="Copeland A."/>
            <person name="Barry K.W."/>
            <person name="Cichocki N."/>
            <person name="Veneault-Fourrey C."/>
            <person name="LaButti K."/>
            <person name="Lindquist E.A."/>
            <person name="Lipzen A."/>
            <person name="Lundell T."/>
            <person name="Morin E."/>
            <person name="Murat C."/>
            <person name="Sun H."/>
            <person name="Tunlid A."/>
            <person name="Henrissat B."/>
            <person name="Grigoriev I.V."/>
            <person name="Hibbett D.S."/>
            <person name="Martin F."/>
            <person name="Nordberg H.P."/>
            <person name="Cantor M.N."/>
            <person name="Hua S.X."/>
        </authorList>
    </citation>
    <scope>NUCLEOTIDE SEQUENCE [LARGE SCALE GENOMIC DNA]</scope>
    <source>
        <strain evidence="1 2">MUT 4182</strain>
    </source>
</reference>
<evidence type="ECO:0000313" key="2">
    <source>
        <dbReference type="Proteomes" id="UP000054248"/>
    </source>
</evidence>
<evidence type="ECO:0000313" key="1">
    <source>
        <dbReference type="EMBL" id="KIO27323.1"/>
    </source>
</evidence>
<accession>A0A0C3L0X4</accession>